<feature type="compositionally biased region" description="Basic and acidic residues" evidence="1">
    <location>
        <begin position="103"/>
        <end position="113"/>
    </location>
</feature>
<organism evidence="2 3">
    <name type="scientific">Mycena chlorophos</name>
    <name type="common">Agaric fungus</name>
    <name type="synonym">Agaricus chlorophos</name>
    <dbReference type="NCBI Taxonomy" id="658473"/>
    <lineage>
        <taxon>Eukaryota</taxon>
        <taxon>Fungi</taxon>
        <taxon>Dikarya</taxon>
        <taxon>Basidiomycota</taxon>
        <taxon>Agaricomycotina</taxon>
        <taxon>Agaricomycetes</taxon>
        <taxon>Agaricomycetidae</taxon>
        <taxon>Agaricales</taxon>
        <taxon>Marasmiineae</taxon>
        <taxon>Mycenaceae</taxon>
        <taxon>Mycena</taxon>
    </lineage>
</organism>
<name>A0ABQ0LWD1_MYCCL</name>
<proteinExistence type="predicted"/>
<evidence type="ECO:0000313" key="2">
    <source>
        <dbReference type="EMBL" id="GAT54251.1"/>
    </source>
</evidence>
<evidence type="ECO:0000313" key="3">
    <source>
        <dbReference type="Proteomes" id="UP000815677"/>
    </source>
</evidence>
<reference evidence="2" key="1">
    <citation type="submission" date="2014-09" db="EMBL/GenBank/DDBJ databases">
        <title>Genome sequence of the luminous mushroom Mycena chlorophos for searching fungal bioluminescence genes.</title>
        <authorList>
            <person name="Tanaka Y."/>
            <person name="Kasuga D."/>
            <person name="Oba Y."/>
            <person name="Hase S."/>
            <person name="Sato K."/>
            <person name="Oba Y."/>
            <person name="Sakakibara Y."/>
        </authorList>
    </citation>
    <scope>NUCLEOTIDE SEQUENCE</scope>
</reference>
<dbReference type="EMBL" id="DF848555">
    <property type="protein sequence ID" value="GAT54251.1"/>
    <property type="molecule type" value="Genomic_DNA"/>
</dbReference>
<sequence length="148" mass="16646">MKIFCFKLCHGPICKEPKFYSLEVAVGFEPRLNPAGEIKFRPSAAHRRVYESLLVSYSHREYRHLQDRFASAQDPSPSPPFHEAGTPNPAARRLALQDSVDNGPRRPLSEPEPRQPVYASLTRMHGSLSAYIPPPHASDILIFVNKVA</sequence>
<feature type="region of interest" description="Disordered" evidence="1">
    <location>
        <begin position="66"/>
        <end position="115"/>
    </location>
</feature>
<keyword evidence="3" id="KW-1185">Reference proteome</keyword>
<gene>
    <name evidence="2" type="ORF">MCHLO_11119</name>
</gene>
<accession>A0ABQ0LWD1</accession>
<protein>
    <submittedName>
        <fullName evidence="2">Uncharacterized protein</fullName>
    </submittedName>
</protein>
<dbReference type="Proteomes" id="UP000815677">
    <property type="component" value="Unassembled WGS sequence"/>
</dbReference>
<evidence type="ECO:0000256" key="1">
    <source>
        <dbReference type="SAM" id="MobiDB-lite"/>
    </source>
</evidence>